<dbReference type="InterPro" id="IPR043502">
    <property type="entry name" value="DNA/RNA_pol_sf"/>
</dbReference>
<name>A0AA39RCP6_ACESA</name>
<organism evidence="10 11">
    <name type="scientific">Acer saccharum</name>
    <name type="common">Sugar maple</name>
    <dbReference type="NCBI Taxonomy" id="4024"/>
    <lineage>
        <taxon>Eukaryota</taxon>
        <taxon>Viridiplantae</taxon>
        <taxon>Streptophyta</taxon>
        <taxon>Embryophyta</taxon>
        <taxon>Tracheophyta</taxon>
        <taxon>Spermatophyta</taxon>
        <taxon>Magnoliopsida</taxon>
        <taxon>eudicotyledons</taxon>
        <taxon>Gunneridae</taxon>
        <taxon>Pentapetalae</taxon>
        <taxon>rosids</taxon>
        <taxon>malvids</taxon>
        <taxon>Sapindales</taxon>
        <taxon>Sapindaceae</taxon>
        <taxon>Hippocastanoideae</taxon>
        <taxon>Acereae</taxon>
        <taxon>Acer</taxon>
    </lineage>
</organism>
<evidence type="ECO:0000256" key="2">
    <source>
        <dbReference type="ARBA" id="ARBA00022695"/>
    </source>
</evidence>
<dbReference type="SUPFAM" id="SSF56672">
    <property type="entry name" value="DNA/RNA polymerases"/>
    <property type="match status" value="1"/>
</dbReference>
<dbReference type="Gene3D" id="4.10.60.10">
    <property type="entry name" value="Zinc finger, CCHC-type"/>
    <property type="match status" value="1"/>
</dbReference>
<sequence length="658" mass="74087">MSRRTIRNSDATQAAAEDNNPTIRQMAGEAANPTMGMLTRILENQNRLIEDLARDRQVPRRGTNTELPAQPANEAQAITLERFKKLGPPTFKGSSDPLVAEAWLKHLEKIFVAIGCDDNRRVIFASFVLQNEADHWWDAASRLIRARLDTTPDTANAPITWDMFLVAFNEKYFPDRVRDKMESDFLSLTQGSKLVTEYEEIFNSLSRHVPTLVATETSRCRRFFEGLRPGIKSRLSILKLNVYADLVDRAMIAERYLVESQTVRDQHQKKKSGGPYKGDYSKQGKQPQKQGNNGASQKRSGNESGSSQRVYTPCQHCGKAHPGVCYRISGACFGCGQVGHSVRDCPKNRSTSNGTSTDGDKPAELLDYYLSVATPLGDSVAVKIVYKACVISFDGREFYVDLLLLDMHDFDVILGMDWLSAYHACVDCFTKDIVFHIPGQTEFRFRDARKSHVRGFISMIKASKMLSRGCEGFLANIVTSFRELKNCLVTAPILTIPSGGDGYVVYSDASRKGLGCVLMQNGMVVAYASRQLKVHEQNYPTHDLELAAVVFALKIWRHYLYGETCQIFTDHKSLKYLFTQKELNMRQRRWLELVKDYDCTINYHPGKANVVADALSRKSSGCLAMLVTTQKSILRDLEKYGIKIITHGQRELLAHLKV</sequence>
<dbReference type="InterPro" id="IPR041373">
    <property type="entry name" value="RT_RNaseH"/>
</dbReference>
<keyword evidence="2" id="KW-0548">Nucleotidyltransferase</keyword>
<dbReference type="Proteomes" id="UP001168877">
    <property type="component" value="Unassembled WGS sequence"/>
</dbReference>
<dbReference type="Gene3D" id="3.10.20.370">
    <property type="match status" value="1"/>
</dbReference>
<dbReference type="Pfam" id="PF08284">
    <property type="entry name" value="RVP_2"/>
    <property type="match status" value="1"/>
</dbReference>
<dbReference type="Pfam" id="PF03732">
    <property type="entry name" value="Retrotrans_gag"/>
    <property type="match status" value="1"/>
</dbReference>
<dbReference type="GO" id="GO:0016787">
    <property type="term" value="F:hydrolase activity"/>
    <property type="evidence" value="ECO:0007669"/>
    <property type="project" value="UniProtKB-KW"/>
</dbReference>
<dbReference type="GO" id="GO:0004519">
    <property type="term" value="F:endonuclease activity"/>
    <property type="evidence" value="ECO:0007669"/>
    <property type="project" value="UniProtKB-KW"/>
</dbReference>
<accession>A0AA39RCP6</accession>
<feature type="compositionally biased region" description="Polar residues" evidence="8">
    <location>
        <begin position="295"/>
        <end position="307"/>
    </location>
</feature>
<dbReference type="Gene3D" id="2.40.70.10">
    <property type="entry name" value="Acid Proteases"/>
    <property type="match status" value="1"/>
</dbReference>
<dbReference type="CDD" id="cd00303">
    <property type="entry name" value="retropepsin_like"/>
    <property type="match status" value="1"/>
</dbReference>
<evidence type="ECO:0000256" key="3">
    <source>
        <dbReference type="ARBA" id="ARBA00022722"/>
    </source>
</evidence>
<dbReference type="GO" id="GO:0003676">
    <property type="term" value="F:nucleic acid binding"/>
    <property type="evidence" value="ECO:0007669"/>
    <property type="project" value="InterPro"/>
</dbReference>
<dbReference type="PANTHER" id="PTHR34072">
    <property type="entry name" value="ENZYMATIC POLYPROTEIN-RELATED"/>
    <property type="match status" value="1"/>
</dbReference>
<dbReference type="InterPro" id="IPR005162">
    <property type="entry name" value="Retrotrans_gag_dom"/>
</dbReference>
<feature type="region of interest" description="Disordered" evidence="8">
    <location>
        <begin position="262"/>
        <end position="307"/>
    </location>
</feature>
<dbReference type="SMART" id="SM00343">
    <property type="entry name" value="ZnF_C2HC"/>
    <property type="match status" value="1"/>
</dbReference>
<feature type="compositionally biased region" description="Low complexity" evidence="8">
    <location>
        <begin position="283"/>
        <end position="294"/>
    </location>
</feature>
<gene>
    <name evidence="10" type="ORF">LWI29_010476</name>
</gene>
<evidence type="ECO:0000313" key="10">
    <source>
        <dbReference type="EMBL" id="KAK0571064.1"/>
    </source>
</evidence>
<feature type="domain" description="CCHC-type" evidence="9">
    <location>
        <begin position="332"/>
        <end position="347"/>
    </location>
</feature>
<reference evidence="10" key="1">
    <citation type="journal article" date="2022" name="Plant J.">
        <title>Strategies of tolerance reflected in two North American maple genomes.</title>
        <authorList>
            <person name="McEvoy S.L."/>
            <person name="Sezen U.U."/>
            <person name="Trouern-Trend A."/>
            <person name="McMahon S.M."/>
            <person name="Schaberg P.G."/>
            <person name="Yang J."/>
            <person name="Wegrzyn J.L."/>
            <person name="Swenson N.G."/>
        </authorList>
    </citation>
    <scope>NUCLEOTIDE SEQUENCE</scope>
    <source>
        <strain evidence="10">NS2018</strain>
    </source>
</reference>
<keyword evidence="7" id="KW-0863">Zinc-finger</keyword>
<dbReference type="InterPro" id="IPR001878">
    <property type="entry name" value="Znf_CCHC"/>
</dbReference>
<evidence type="ECO:0000256" key="7">
    <source>
        <dbReference type="PROSITE-ProRule" id="PRU00047"/>
    </source>
</evidence>
<dbReference type="FunFam" id="3.10.20.370:FF:000001">
    <property type="entry name" value="Retrovirus-related Pol polyprotein from transposon 17.6-like protein"/>
    <property type="match status" value="1"/>
</dbReference>
<dbReference type="PANTHER" id="PTHR34072:SF59">
    <property type="entry name" value="CCHC-TYPE INTEGRASE"/>
    <property type="match status" value="1"/>
</dbReference>
<evidence type="ECO:0000256" key="1">
    <source>
        <dbReference type="ARBA" id="ARBA00022679"/>
    </source>
</evidence>
<dbReference type="CDD" id="cd09274">
    <property type="entry name" value="RNase_HI_RT_Ty3"/>
    <property type="match status" value="1"/>
</dbReference>
<evidence type="ECO:0000256" key="8">
    <source>
        <dbReference type="SAM" id="MobiDB-lite"/>
    </source>
</evidence>
<feature type="region of interest" description="Disordered" evidence="8">
    <location>
        <begin position="1"/>
        <end position="24"/>
    </location>
</feature>
<keyword evidence="4" id="KW-0255">Endonuclease</keyword>
<evidence type="ECO:0000256" key="6">
    <source>
        <dbReference type="ARBA" id="ARBA00022918"/>
    </source>
</evidence>
<proteinExistence type="predicted"/>
<evidence type="ECO:0000256" key="5">
    <source>
        <dbReference type="ARBA" id="ARBA00022801"/>
    </source>
</evidence>
<dbReference type="PROSITE" id="PS50158">
    <property type="entry name" value="ZF_CCHC"/>
    <property type="match status" value="1"/>
</dbReference>
<keyword evidence="6" id="KW-0695">RNA-directed DNA polymerase</keyword>
<dbReference type="GO" id="GO:0008270">
    <property type="term" value="F:zinc ion binding"/>
    <property type="evidence" value="ECO:0007669"/>
    <property type="project" value="UniProtKB-KW"/>
</dbReference>
<dbReference type="Pfam" id="PF00098">
    <property type="entry name" value="zf-CCHC"/>
    <property type="match status" value="1"/>
</dbReference>
<dbReference type="EMBL" id="JAUESC010000388">
    <property type="protein sequence ID" value="KAK0571064.1"/>
    <property type="molecule type" value="Genomic_DNA"/>
</dbReference>
<dbReference type="GO" id="GO:0003964">
    <property type="term" value="F:RNA-directed DNA polymerase activity"/>
    <property type="evidence" value="ECO:0007669"/>
    <property type="project" value="UniProtKB-KW"/>
</dbReference>
<dbReference type="InterPro" id="IPR021109">
    <property type="entry name" value="Peptidase_aspartic_dom_sf"/>
</dbReference>
<keyword evidence="5" id="KW-0378">Hydrolase</keyword>
<comment type="caution">
    <text evidence="10">The sequence shown here is derived from an EMBL/GenBank/DDBJ whole genome shotgun (WGS) entry which is preliminary data.</text>
</comment>
<keyword evidence="3" id="KW-0540">Nuclease</keyword>
<evidence type="ECO:0000313" key="11">
    <source>
        <dbReference type="Proteomes" id="UP001168877"/>
    </source>
</evidence>
<keyword evidence="11" id="KW-1185">Reference proteome</keyword>
<evidence type="ECO:0000259" key="9">
    <source>
        <dbReference type="PROSITE" id="PS50158"/>
    </source>
</evidence>
<protein>
    <recommendedName>
        <fullName evidence="9">CCHC-type domain-containing protein</fullName>
    </recommendedName>
</protein>
<dbReference type="AlphaFoldDB" id="A0AA39RCP6"/>
<evidence type="ECO:0000256" key="4">
    <source>
        <dbReference type="ARBA" id="ARBA00022759"/>
    </source>
</evidence>
<dbReference type="Pfam" id="PF17917">
    <property type="entry name" value="RT_RNaseH"/>
    <property type="match status" value="1"/>
</dbReference>
<keyword evidence="1" id="KW-0808">Transferase</keyword>
<reference evidence="10" key="2">
    <citation type="submission" date="2023-06" db="EMBL/GenBank/DDBJ databases">
        <authorList>
            <person name="Swenson N.G."/>
            <person name="Wegrzyn J.L."/>
            <person name="Mcevoy S.L."/>
        </authorList>
    </citation>
    <scope>NUCLEOTIDE SEQUENCE</scope>
    <source>
        <strain evidence="10">NS2018</strain>
        <tissue evidence="10">Leaf</tissue>
    </source>
</reference>
<keyword evidence="7" id="KW-0479">Metal-binding</keyword>
<keyword evidence="7" id="KW-0862">Zinc</keyword>